<name>A9WEQ2_CHLAA</name>
<feature type="transmembrane region" description="Helical" evidence="1">
    <location>
        <begin position="20"/>
        <end position="37"/>
    </location>
</feature>
<dbReference type="SUPFAM" id="SSF49503">
    <property type="entry name" value="Cupredoxins"/>
    <property type="match status" value="1"/>
</dbReference>
<evidence type="ECO:0000313" key="2">
    <source>
        <dbReference type="EMBL" id="ABY33811.1"/>
    </source>
</evidence>
<proteinExistence type="predicted"/>
<dbReference type="EMBL" id="CP000909">
    <property type="protein sequence ID" value="ABY33811.1"/>
    <property type="molecule type" value="Genomic_DNA"/>
</dbReference>
<dbReference type="Proteomes" id="UP000002008">
    <property type="component" value="Chromosome"/>
</dbReference>
<gene>
    <name evidence="2" type="ordered locus">Caur_0565</name>
</gene>
<dbReference type="KEGG" id="cau:Caur_0565"/>
<keyword evidence="3" id="KW-1185">Reference proteome</keyword>
<reference evidence="3" key="1">
    <citation type="journal article" date="2011" name="BMC Genomics">
        <title>Complete genome sequence of the filamentous anoxygenic phototrophic bacterium Chloroflexus aurantiacus.</title>
        <authorList>
            <person name="Tang K.H."/>
            <person name="Barry K."/>
            <person name="Chertkov O."/>
            <person name="Dalin E."/>
            <person name="Han C.S."/>
            <person name="Hauser L.J."/>
            <person name="Honchak B.M."/>
            <person name="Karbach L.E."/>
            <person name="Land M.L."/>
            <person name="Lapidus A."/>
            <person name="Larimer F.W."/>
            <person name="Mikhailova N."/>
            <person name="Pitluck S."/>
            <person name="Pierson B.K."/>
            <person name="Blankenship R.E."/>
        </authorList>
    </citation>
    <scope>NUCLEOTIDE SEQUENCE [LARGE SCALE GENOMIC DNA]</scope>
    <source>
        <strain evidence="3">ATCC 29366 / DSM 635 / J-10-fl</strain>
    </source>
</reference>
<evidence type="ECO:0008006" key="4">
    <source>
        <dbReference type="Google" id="ProtNLM"/>
    </source>
</evidence>
<dbReference type="EnsemblBacteria" id="ABY33811">
    <property type="protein sequence ID" value="ABY33811"/>
    <property type="gene ID" value="Caur_0565"/>
</dbReference>
<organism evidence="2 3">
    <name type="scientific">Chloroflexus aurantiacus (strain ATCC 29366 / DSM 635 / J-10-fl)</name>
    <dbReference type="NCBI Taxonomy" id="324602"/>
    <lineage>
        <taxon>Bacteria</taxon>
        <taxon>Bacillati</taxon>
        <taxon>Chloroflexota</taxon>
        <taxon>Chloroflexia</taxon>
        <taxon>Chloroflexales</taxon>
        <taxon>Chloroflexineae</taxon>
        <taxon>Chloroflexaceae</taxon>
        <taxon>Chloroflexus</taxon>
    </lineage>
</organism>
<protein>
    <recommendedName>
        <fullName evidence="4">EfeO-type cupredoxin-like domain-containing protein</fullName>
    </recommendedName>
</protein>
<keyword evidence="1" id="KW-0812">Transmembrane</keyword>
<dbReference type="AlphaFoldDB" id="A9WEQ2"/>
<evidence type="ECO:0000313" key="3">
    <source>
        <dbReference type="Proteomes" id="UP000002008"/>
    </source>
</evidence>
<dbReference type="HOGENOM" id="CLU_2013574_0_0_0"/>
<dbReference type="InParanoid" id="A9WEQ2"/>
<accession>A9WEQ2</accession>
<dbReference type="eggNOG" id="COG3794">
    <property type="taxonomic scope" value="Bacteria"/>
</dbReference>
<evidence type="ECO:0000256" key="1">
    <source>
        <dbReference type="SAM" id="Phobius"/>
    </source>
</evidence>
<dbReference type="STRING" id="324602.Caur_0565"/>
<keyword evidence="1" id="KW-0472">Membrane</keyword>
<sequence>MAHPFQQRLPIISRFPSRIVVLFVAIAMIAIGGSLLWQATTNRQRQLVFEIPPGTAARLAAGEEVTIFPSTIIIDLRQHDTLVIQNNDSAEVTIGPFRIVPGQRFVQRYWSPGVYELICSVHQGEQLRIEVR</sequence>
<dbReference type="PATRIC" id="fig|324602.8.peg.646"/>
<dbReference type="InterPro" id="IPR008972">
    <property type="entry name" value="Cupredoxin"/>
</dbReference>
<keyword evidence="1" id="KW-1133">Transmembrane helix</keyword>